<dbReference type="Gene3D" id="3.30.70.3090">
    <property type="entry name" value="ORF SCO4226, nickel-binding ferredoxin-like monomer"/>
    <property type="match status" value="1"/>
</dbReference>
<dbReference type="AlphaFoldDB" id="A0A923MDK3"/>
<dbReference type="InterPro" id="IPR042557">
    <property type="entry name" value="SCO4226"/>
</dbReference>
<keyword evidence="2" id="KW-1185">Reference proteome</keyword>
<dbReference type="Proteomes" id="UP000596827">
    <property type="component" value="Unassembled WGS sequence"/>
</dbReference>
<dbReference type="Pfam" id="PF14026">
    <property type="entry name" value="SCO4226-like"/>
    <property type="match status" value="1"/>
</dbReference>
<comment type="caution">
    <text evidence="1">The sequence shown here is derived from an EMBL/GenBank/DDBJ whole genome shotgun (WGS) entry which is preliminary data.</text>
</comment>
<organism evidence="1 2">
    <name type="scientific">Ramlibacter albus</name>
    <dbReference type="NCBI Taxonomy" id="2079448"/>
    <lineage>
        <taxon>Bacteria</taxon>
        <taxon>Pseudomonadati</taxon>
        <taxon>Pseudomonadota</taxon>
        <taxon>Betaproteobacteria</taxon>
        <taxon>Burkholderiales</taxon>
        <taxon>Comamonadaceae</taxon>
        <taxon>Ramlibacter</taxon>
    </lineage>
</organism>
<sequence>MQVFMVERSLKGIPMDQLAAAQQRAIRTAGEMTAAGTPIRYIRTTFVPESGQCMCLFESSDAECVKALNRKAEIPFNSVTPALDLAP</sequence>
<dbReference type="EMBL" id="JACORU010000010">
    <property type="protein sequence ID" value="MBC5767324.1"/>
    <property type="molecule type" value="Genomic_DNA"/>
</dbReference>
<gene>
    <name evidence="1" type="ORF">H8R02_22845</name>
</gene>
<evidence type="ECO:0000313" key="1">
    <source>
        <dbReference type="EMBL" id="MBC5767324.1"/>
    </source>
</evidence>
<reference evidence="1" key="1">
    <citation type="submission" date="2020-08" db="EMBL/GenBank/DDBJ databases">
        <title>Ramlibacter sp. GTP1 16S ribosomal RNA gene genome sequencing and assembly.</title>
        <authorList>
            <person name="Kang M."/>
        </authorList>
    </citation>
    <scope>NUCLEOTIDE SEQUENCE</scope>
    <source>
        <strain evidence="1">GTP1</strain>
    </source>
</reference>
<dbReference type="RefSeq" id="WP_187083811.1">
    <property type="nucleotide sequence ID" value="NZ_JACORU010000010.1"/>
</dbReference>
<proteinExistence type="predicted"/>
<protein>
    <submittedName>
        <fullName evidence="1">DUF4242 domain-containing protein</fullName>
    </submittedName>
</protein>
<evidence type="ECO:0000313" key="2">
    <source>
        <dbReference type="Proteomes" id="UP000596827"/>
    </source>
</evidence>
<dbReference type="InterPro" id="IPR025336">
    <property type="entry name" value="SCO4226-like"/>
</dbReference>
<name>A0A923MDK3_9BURK</name>
<accession>A0A923MDK3</accession>